<dbReference type="SMART" id="SM00729">
    <property type="entry name" value="Elp3"/>
    <property type="match status" value="1"/>
</dbReference>
<dbReference type="PROSITE" id="PS51918">
    <property type="entry name" value="RADICAL_SAM"/>
    <property type="match status" value="1"/>
</dbReference>
<dbReference type="InterPro" id="IPR020612">
    <property type="entry name" value="Methylthiotransferase_CS"/>
</dbReference>
<evidence type="ECO:0000256" key="4">
    <source>
        <dbReference type="ARBA" id="ARBA00022723"/>
    </source>
</evidence>
<dbReference type="GO" id="GO:0005739">
    <property type="term" value="C:mitochondrion"/>
    <property type="evidence" value="ECO:0007669"/>
    <property type="project" value="TreeGrafter"/>
</dbReference>
<keyword evidence="5" id="KW-0408">Iron</keyword>
<dbReference type="FunFam" id="3.40.50.12160:FF:000003">
    <property type="entry name" value="CDK5 regulatory subunit-associated protein 1"/>
    <property type="match status" value="1"/>
</dbReference>
<dbReference type="Pfam" id="PF04055">
    <property type="entry name" value="Radical_SAM"/>
    <property type="match status" value="2"/>
</dbReference>
<name>A0A6U0EY58_MICPS</name>
<proteinExistence type="predicted"/>
<dbReference type="EMBL" id="HBDY01002235">
    <property type="protein sequence ID" value="CAD8229262.1"/>
    <property type="molecule type" value="Transcribed_RNA"/>
</dbReference>
<dbReference type="PANTHER" id="PTHR43020:SF2">
    <property type="entry name" value="MITOCHONDRIAL TRNA METHYLTHIOTRANSFERASE CDK5RAP1"/>
    <property type="match status" value="1"/>
</dbReference>
<dbReference type="SUPFAM" id="SSF102114">
    <property type="entry name" value="Radical SAM enzymes"/>
    <property type="match status" value="2"/>
</dbReference>
<comment type="cofactor">
    <cofactor evidence="1">
        <name>[4Fe-4S] cluster</name>
        <dbReference type="ChEBI" id="CHEBI:49883"/>
    </cofactor>
</comment>
<dbReference type="Pfam" id="PF00919">
    <property type="entry name" value="UPF0004"/>
    <property type="match status" value="1"/>
</dbReference>
<dbReference type="InterPro" id="IPR006638">
    <property type="entry name" value="Elp3/MiaA/NifB-like_rSAM"/>
</dbReference>
<dbReference type="InterPro" id="IPR038135">
    <property type="entry name" value="Methylthiotransferase_N_sf"/>
</dbReference>
<gene>
    <name evidence="11" type="ORF">MPUS1402_LOCUS1700</name>
    <name evidence="12" type="ORF">MPUS1402_LOCUS1702</name>
</gene>
<dbReference type="PANTHER" id="PTHR43020">
    <property type="entry name" value="CDK5 REGULATORY SUBUNIT-ASSOCIATED PROTEIN 1"/>
    <property type="match status" value="1"/>
</dbReference>
<dbReference type="PROSITE" id="PS01278">
    <property type="entry name" value="MTTASE_RADICAL"/>
    <property type="match status" value="1"/>
</dbReference>
<reference evidence="11" key="1">
    <citation type="submission" date="2021-01" db="EMBL/GenBank/DDBJ databases">
        <authorList>
            <person name="Corre E."/>
            <person name="Pelletier E."/>
            <person name="Niang G."/>
            <person name="Scheremetjew M."/>
            <person name="Finn R."/>
            <person name="Kale V."/>
            <person name="Holt S."/>
            <person name="Cochrane G."/>
            <person name="Meng A."/>
            <person name="Brown T."/>
            <person name="Cohen L."/>
        </authorList>
    </citation>
    <scope>NUCLEOTIDE SEQUENCE</scope>
    <source>
        <strain evidence="11">RCC1614</strain>
    </source>
</reference>
<dbReference type="SFLD" id="SFLDS00029">
    <property type="entry name" value="Radical_SAM"/>
    <property type="match status" value="1"/>
</dbReference>
<evidence type="ECO:0000259" key="8">
    <source>
        <dbReference type="PROSITE" id="PS50926"/>
    </source>
</evidence>
<evidence type="ECO:0000256" key="5">
    <source>
        <dbReference type="ARBA" id="ARBA00023004"/>
    </source>
</evidence>
<feature type="domain" description="MTTase N-terminal" evidence="9">
    <location>
        <begin position="25"/>
        <end position="159"/>
    </location>
</feature>
<dbReference type="SFLD" id="SFLDG01061">
    <property type="entry name" value="methylthiotransferase"/>
    <property type="match status" value="1"/>
</dbReference>
<keyword evidence="6" id="KW-0411">Iron-sulfur</keyword>
<dbReference type="InterPro" id="IPR005839">
    <property type="entry name" value="Methylthiotransferase"/>
</dbReference>
<feature type="compositionally biased region" description="Low complexity" evidence="7">
    <location>
        <begin position="1"/>
        <end position="16"/>
    </location>
</feature>
<dbReference type="InterPro" id="IPR013848">
    <property type="entry name" value="Methylthiotransferase_N"/>
</dbReference>
<evidence type="ECO:0000256" key="2">
    <source>
        <dbReference type="ARBA" id="ARBA00022485"/>
    </source>
</evidence>
<evidence type="ECO:0000256" key="3">
    <source>
        <dbReference type="ARBA" id="ARBA00022691"/>
    </source>
</evidence>
<dbReference type="GO" id="GO:0035597">
    <property type="term" value="F:tRNA-2-methylthio-N(6)-dimethylallyladenosine(37) synthase activity"/>
    <property type="evidence" value="ECO:0007669"/>
    <property type="project" value="TreeGrafter"/>
</dbReference>
<evidence type="ECO:0000256" key="7">
    <source>
        <dbReference type="SAM" id="MobiDB-lite"/>
    </source>
</evidence>
<dbReference type="GO" id="GO:0005829">
    <property type="term" value="C:cytosol"/>
    <property type="evidence" value="ECO:0007669"/>
    <property type="project" value="TreeGrafter"/>
</dbReference>
<dbReference type="InterPro" id="IPR058240">
    <property type="entry name" value="rSAM_sf"/>
</dbReference>
<feature type="domain" description="Radical SAM core" evidence="10">
    <location>
        <begin position="183"/>
        <end position="494"/>
    </location>
</feature>
<evidence type="ECO:0000256" key="1">
    <source>
        <dbReference type="ARBA" id="ARBA00001966"/>
    </source>
</evidence>
<dbReference type="PROSITE" id="PS51449">
    <property type="entry name" value="MTTASE_N"/>
    <property type="match status" value="1"/>
</dbReference>
<dbReference type="EMBL" id="HBDY01002237">
    <property type="protein sequence ID" value="CAD8229265.1"/>
    <property type="molecule type" value="Transcribed_RNA"/>
</dbReference>
<protein>
    <submittedName>
        <fullName evidence="11">Uncharacterized protein</fullName>
    </submittedName>
</protein>
<evidence type="ECO:0000256" key="6">
    <source>
        <dbReference type="ARBA" id="ARBA00023014"/>
    </source>
</evidence>
<dbReference type="Pfam" id="PF01938">
    <property type="entry name" value="TRAM"/>
    <property type="match status" value="1"/>
</dbReference>
<feature type="domain" description="TRAM" evidence="8">
    <location>
        <begin position="496"/>
        <end position="580"/>
    </location>
</feature>
<dbReference type="Gene3D" id="3.80.30.20">
    <property type="entry name" value="tm_1862 like domain"/>
    <property type="match status" value="2"/>
</dbReference>
<keyword evidence="3" id="KW-0949">S-adenosyl-L-methionine</keyword>
<dbReference type="AlphaFoldDB" id="A0A6U0EY58"/>
<feature type="region of interest" description="Disordered" evidence="7">
    <location>
        <begin position="1"/>
        <end position="23"/>
    </location>
</feature>
<keyword evidence="2" id="KW-0004">4Fe-4S</keyword>
<sequence>MNASTSSSDAPASSSSRPDDDQRRRTAFIETYGCQMNVSDSEIVASVLQSNRYVVVDDVDAADAVLVNTCAIRDGAEAKIWHRLRQLKREWKDAKSRAIRSALRRGEKPPAGDAPVVGVLGCMGERLKHKLLETDGLADLVAGPDAYRDLPNLISAVNSSGEKAMNVQLSVEETYADIVPVRKEGAHAAFVTIMRGCDNACSFCIVPYTRGRERSRDPASIEYEVRLLSEQGVKEVTLLGQNVNSYAYVAEEGAGADGATDFLSKLTVVPGVGKGVGVGGDLKHTADAAVEANASTLDAVGGNVAPSEFTAFSGYAAGFSSRYKPETRREGSMQFAALLDRVASVDPEMRVRFTSPHPKDFPDEVLEVIKNRPNVCKCLHMPAQSGSTTTLERMARGYTREAYLDLIKNVHEKIPGCAITTDIITGFCAETEEEHEDTVSLMKLVKYEQAFMFAYSEREGTAAARKMSDDVDDDVKQRRLAEIIDAFRSSASERNEREIGRVHLCLVEGVSKKNDRELTGKTDTSKWVVFADDDVGIYDGGDDDAAASSEAKKSPPKPGEYVAVLVTGCSTGTLFGTCLGRTSLVAFDKMHGGAFKEASEETAKASAAAGAR</sequence>
<dbReference type="SFLD" id="SFLDF00413">
    <property type="entry name" value="CDK5RAP1"/>
    <property type="match status" value="1"/>
</dbReference>
<dbReference type="Gene3D" id="3.40.50.12160">
    <property type="entry name" value="Methylthiotransferase, N-terminal domain"/>
    <property type="match status" value="1"/>
</dbReference>
<accession>A0A6U0EY58</accession>
<evidence type="ECO:0000313" key="11">
    <source>
        <dbReference type="EMBL" id="CAD8229262.1"/>
    </source>
</evidence>
<dbReference type="PROSITE" id="PS50926">
    <property type="entry name" value="TRAM"/>
    <property type="match status" value="1"/>
</dbReference>
<dbReference type="GO" id="GO:0046872">
    <property type="term" value="F:metal ion binding"/>
    <property type="evidence" value="ECO:0007669"/>
    <property type="project" value="UniProtKB-KW"/>
</dbReference>
<evidence type="ECO:0000259" key="10">
    <source>
        <dbReference type="PROSITE" id="PS51918"/>
    </source>
</evidence>
<keyword evidence="4" id="KW-0479">Metal-binding</keyword>
<dbReference type="InterPro" id="IPR002792">
    <property type="entry name" value="TRAM_dom"/>
</dbReference>
<organism evidence="11">
    <name type="scientific">Micromonas pusilla</name>
    <name type="common">Picoplanktonic green alga</name>
    <name type="synonym">Chromulina pusilla</name>
    <dbReference type="NCBI Taxonomy" id="38833"/>
    <lineage>
        <taxon>Eukaryota</taxon>
        <taxon>Viridiplantae</taxon>
        <taxon>Chlorophyta</taxon>
        <taxon>Mamiellophyceae</taxon>
        <taxon>Mamiellales</taxon>
        <taxon>Mamiellaceae</taxon>
        <taxon>Micromonas</taxon>
    </lineage>
</organism>
<dbReference type="InterPro" id="IPR007197">
    <property type="entry name" value="rSAM"/>
</dbReference>
<dbReference type="InterPro" id="IPR023404">
    <property type="entry name" value="rSAM_horseshoe"/>
</dbReference>
<dbReference type="GO" id="GO:0051539">
    <property type="term" value="F:4 iron, 4 sulfur cluster binding"/>
    <property type="evidence" value="ECO:0007669"/>
    <property type="project" value="UniProtKB-KW"/>
</dbReference>
<evidence type="ECO:0000313" key="12">
    <source>
        <dbReference type="EMBL" id="CAD8229265.1"/>
    </source>
</evidence>
<evidence type="ECO:0000259" key="9">
    <source>
        <dbReference type="PROSITE" id="PS51449"/>
    </source>
</evidence>